<accession>A0ABT4JQ61</accession>
<keyword evidence="2" id="KW-1185">Reference proteome</keyword>
<dbReference type="RefSeq" id="WP_269122215.1">
    <property type="nucleotide sequence ID" value="NZ_JAPUBN010000006.1"/>
</dbReference>
<evidence type="ECO:0000313" key="2">
    <source>
        <dbReference type="Proteomes" id="UP001149719"/>
    </source>
</evidence>
<dbReference type="EMBL" id="JAPUBN010000006">
    <property type="protein sequence ID" value="MCZ2720375.1"/>
    <property type="molecule type" value="Genomic_DNA"/>
</dbReference>
<protein>
    <submittedName>
        <fullName evidence="1">Uncharacterized protein</fullName>
    </submittedName>
</protein>
<proteinExistence type="predicted"/>
<gene>
    <name evidence="1" type="ORF">O1D97_01630</name>
</gene>
<reference evidence="1" key="1">
    <citation type="submission" date="2022-12" db="EMBL/GenBank/DDBJ databases">
        <title>Marinomonas 15G1-11 sp. nov, isolated from marine algae.</title>
        <authorList>
            <person name="Butt M."/>
            <person name="Choi D.G."/>
            <person name="Kim J.M."/>
            <person name="Lee J.K."/>
            <person name="Baek J.H."/>
            <person name="Jeon C.O."/>
        </authorList>
    </citation>
    <scope>NUCLEOTIDE SEQUENCE</scope>
    <source>
        <strain evidence="1">15G1-11</strain>
    </source>
</reference>
<organism evidence="1 2">
    <name type="scientific">Marinomonas phaeophyticola</name>
    <dbReference type="NCBI Taxonomy" id="3004091"/>
    <lineage>
        <taxon>Bacteria</taxon>
        <taxon>Pseudomonadati</taxon>
        <taxon>Pseudomonadota</taxon>
        <taxon>Gammaproteobacteria</taxon>
        <taxon>Oceanospirillales</taxon>
        <taxon>Oceanospirillaceae</taxon>
        <taxon>Marinomonas</taxon>
    </lineage>
</organism>
<name>A0ABT4JQ61_9GAMM</name>
<sequence>MSSLPIFITTVANSSDEPVFPVLFTWSTHDAQIKEVLVIPDDNWLAEANIESNLLNIDEGQLYDFGYEASDILTEWTKELDTDEVIALDPELTSQMIEATYDCKGLDPAFEIIGAVDWFSQRDVNLDDELQEFDLNTPIHLLPPDELIAILLQVAYKNGLIELEQDQSAE</sequence>
<dbReference type="Proteomes" id="UP001149719">
    <property type="component" value="Unassembled WGS sequence"/>
</dbReference>
<evidence type="ECO:0000313" key="1">
    <source>
        <dbReference type="EMBL" id="MCZ2720375.1"/>
    </source>
</evidence>
<comment type="caution">
    <text evidence="1">The sequence shown here is derived from an EMBL/GenBank/DDBJ whole genome shotgun (WGS) entry which is preliminary data.</text>
</comment>